<dbReference type="AlphaFoldDB" id="A0A3L6RFV6"/>
<name>A0A3L6RFV6_PANMI</name>
<reference evidence="2" key="1">
    <citation type="journal article" date="2019" name="Nat. Commun.">
        <title>The genome of broomcorn millet.</title>
        <authorList>
            <person name="Zou C."/>
            <person name="Miki D."/>
            <person name="Li D."/>
            <person name="Tang Q."/>
            <person name="Xiao L."/>
            <person name="Rajput S."/>
            <person name="Deng P."/>
            <person name="Jia W."/>
            <person name="Huang R."/>
            <person name="Zhang M."/>
            <person name="Sun Y."/>
            <person name="Hu J."/>
            <person name="Fu X."/>
            <person name="Schnable P.S."/>
            <person name="Li F."/>
            <person name="Zhang H."/>
            <person name="Feng B."/>
            <person name="Zhu X."/>
            <person name="Liu R."/>
            <person name="Schnable J.C."/>
            <person name="Zhu J.-K."/>
            <person name="Zhang H."/>
        </authorList>
    </citation>
    <scope>NUCLEOTIDE SEQUENCE [LARGE SCALE GENOMIC DNA]</scope>
</reference>
<gene>
    <name evidence="1" type="ORF">C2845_PM13G08410</name>
</gene>
<evidence type="ECO:0000313" key="1">
    <source>
        <dbReference type="EMBL" id="RLN03283.1"/>
    </source>
</evidence>
<sequence length="121" mass="14212">MCDFLTHQQYFLLNYHQYFCIIRGRTPRNNDGADRNAFDSRFWEPDDPMPIEDVQYEYARDLGTMAYGPDHYDVVYANLPNKHQVPKKAKFCEFCPAKKFLGEGSAFCWKKGTSIYAYQKG</sequence>
<dbReference type="OrthoDB" id="10629719at2759"/>
<accession>A0A3L6RFV6</accession>
<proteinExistence type="predicted"/>
<dbReference type="Proteomes" id="UP000275267">
    <property type="component" value="Unassembled WGS sequence"/>
</dbReference>
<comment type="caution">
    <text evidence="1">The sequence shown here is derived from an EMBL/GenBank/DDBJ whole genome shotgun (WGS) entry which is preliminary data.</text>
</comment>
<dbReference type="EMBL" id="PQIB02000008">
    <property type="protein sequence ID" value="RLN03283.1"/>
    <property type="molecule type" value="Genomic_DNA"/>
</dbReference>
<keyword evidence="2" id="KW-1185">Reference proteome</keyword>
<organism evidence="1 2">
    <name type="scientific">Panicum miliaceum</name>
    <name type="common">Proso millet</name>
    <name type="synonym">Broomcorn millet</name>
    <dbReference type="NCBI Taxonomy" id="4540"/>
    <lineage>
        <taxon>Eukaryota</taxon>
        <taxon>Viridiplantae</taxon>
        <taxon>Streptophyta</taxon>
        <taxon>Embryophyta</taxon>
        <taxon>Tracheophyta</taxon>
        <taxon>Spermatophyta</taxon>
        <taxon>Magnoliopsida</taxon>
        <taxon>Liliopsida</taxon>
        <taxon>Poales</taxon>
        <taxon>Poaceae</taxon>
        <taxon>PACMAD clade</taxon>
        <taxon>Panicoideae</taxon>
        <taxon>Panicodae</taxon>
        <taxon>Paniceae</taxon>
        <taxon>Panicinae</taxon>
        <taxon>Panicum</taxon>
        <taxon>Panicum sect. Panicum</taxon>
    </lineage>
</organism>
<protein>
    <submittedName>
        <fullName evidence="1">Uncharacterized protein</fullName>
    </submittedName>
</protein>
<evidence type="ECO:0000313" key="2">
    <source>
        <dbReference type="Proteomes" id="UP000275267"/>
    </source>
</evidence>